<evidence type="ECO:0000259" key="6">
    <source>
        <dbReference type="PROSITE" id="PS50262"/>
    </source>
</evidence>
<sequence length="107" mass="11660">MSGPCDTSCKDTLEKSAPSIHNSKIGAIARRTIHKATQNAKKQAALILVAYLTLWSPYNVMAVMNMFATSTEGREMILVTLPFLNALIVVNPVVNPLIYGLSPSRSR</sequence>
<feature type="domain" description="G-protein coupled receptors family 1 profile" evidence="6">
    <location>
        <begin position="1"/>
        <end position="99"/>
    </location>
</feature>
<dbReference type="PROSITE" id="PS50262">
    <property type="entry name" value="G_PROTEIN_RECEP_F1_2"/>
    <property type="match status" value="1"/>
</dbReference>
<dbReference type="GO" id="GO:0016020">
    <property type="term" value="C:membrane"/>
    <property type="evidence" value="ECO:0007669"/>
    <property type="project" value="UniProtKB-SubCell"/>
</dbReference>
<accession>A0A3P6P8G5</accession>
<dbReference type="InterPro" id="IPR000276">
    <property type="entry name" value="GPCR_Rhodpsn"/>
</dbReference>
<dbReference type="EMBL" id="UYRR01015162">
    <property type="protein sequence ID" value="VDK27730.1"/>
    <property type="molecule type" value="Genomic_DNA"/>
</dbReference>
<evidence type="ECO:0000256" key="5">
    <source>
        <dbReference type="SAM" id="Phobius"/>
    </source>
</evidence>
<dbReference type="InterPro" id="IPR017452">
    <property type="entry name" value="GPCR_Rhodpsn_7TM"/>
</dbReference>
<proteinExistence type="predicted"/>
<evidence type="ECO:0000256" key="4">
    <source>
        <dbReference type="ARBA" id="ARBA00023136"/>
    </source>
</evidence>
<dbReference type="AlphaFoldDB" id="A0A3P6P8G5"/>
<dbReference type="OrthoDB" id="6022667at2759"/>
<keyword evidence="2 5" id="KW-0812">Transmembrane</keyword>
<dbReference type="GO" id="GO:0004930">
    <property type="term" value="F:G protein-coupled receptor activity"/>
    <property type="evidence" value="ECO:0007669"/>
    <property type="project" value="InterPro"/>
</dbReference>
<protein>
    <recommendedName>
        <fullName evidence="6">G-protein coupled receptors family 1 profile domain-containing protein</fullName>
    </recommendedName>
</protein>
<evidence type="ECO:0000256" key="2">
    <source>
        <dbReference type="ARBA" id="ARBA00022692"/>
    </source>
</evidence>
<dbReference type="Gene3D" id="1.20.1070.10">
    <property type="entry name" value="Rhodopsin 7-helix transmembrane proteins"/>
    <property type="match status" value="1"/>
</dbReference>
<organism evidence="7 8">
    <name type="scientific">Anisakis simplex</name>
    <name type="common">Herring worm</name>
    <dbReference type="NCBI Taxonomy" id="6269"/>
    <lineage>
        <taxon>Eukaryota</taxon>
        <taxon>Metazoa</taxon>
        <taxon>Ecdysozoa</taxon>
        <taxon>Nematoda</taxon>
        <taxon>Chromadorea</taxon>
        <taxon>Rhabditida</taxon>
        <taxon>Spirurina</taxon>
        <taxon>Ascaridomorpha</taxon>
        <taxon>Ascaridoidea</taxon>
        <taxon>Anisakidae</taxon>
        <taxon>Anisakis</taxon>
        <taxon>Anisakis simplex complex</taxon>
    </lineage>
</organism>
<reference evidence="7 8" key="1">
    <citation type="submission" date="2018-11" db="EMBL/GenBank/DDBJ databases">
        <authorList>
            <consortium name="Pathogen Informatics"/>
        </authorList>
    </citation>
    <scope>NUCLEOTIDE SEQUENCE [LARGE SCALE GENOMIC DNA]</scope>
</reference>
<feature type="transmembrane region" description="Helical" evidence="5">
    <location>
        <begin position="44"/>
        <end position="64"/>
    </location>
</feature>
<dbReference type="Pfam" id="PF00001">
    <property type="entry name" value="7tm_1"/>
    <property type="match status" value="1"/>
</dbReference>
<keyword evidence="3 5" id="KW-1133">Transmembrane helix</keyword>
<dbReference type="PRINTS" id="PR00237">
    <property type="entry name" value="GPCRRHODOPSN"/>
</dbReference>
<keyword evidence="8" id="KW-1185">Reference proteome</keyword>
<dbReference type="Proteomes" id="UP000267096">
    <property type="component" value="Unassembled WGS sequence"/>
</dbReference>
<evidence type="ECO:0000313" key="8">
    <source>
        <dbReference type="Proteomes" id="UP000267096"/>
    </source>
</evidence>
<evidence type="ECO:0000256" key="3">
    <source>
        <dbReference type="ARBA" id="ARBA00022989"/>
    </source>
</evidence>
<name>A0A3P6P8G5_ANISI</name>
<comment type="subcellular location">
    <subcellularLocation>
        <location evidence="1">Membrane</location>
    </subcellularLocation>
</comment>
<evidence type="ECO:0000256" key="1">
    <source>
        <dbReference type="ARBA" id="ARBA00004370"/>
    </source>
</evidence>
<evidence type="ECO:0000313" key="7">
    <source>
        <dbReference type="EMBL" id="VDK27730.1"/>
    </source>
</evidence>
<dbReference type="SUPFAM" id="SSF81321">
    <property type="entry name" value="Family A G protein-coupled receptor-like"/>
    <property type="match status" value="1"/>
</dbReference>
<gene>
    <name evidence="7" type="ORF">ASIM_LOCUS6756</name>
</gene>
<feature type="transmembrane region" description="Helical" evidence="5">
    <location>
        <begin position="76"/>
        <end position="101"/>
    </location>
</feature>
<keyword evidence="4 5" id="KW-0472">Membrane</keyword>